<reference evidence="2 3" key="1">
    <citation type="submission" date="2017-03" db="EMBL/GenBank/DDBJ databases">
        <title>Genomes of endolithic fungi from Antarctica.</title>
        <authorList>
            <person name="Coleine C."/>
            <person name="Masonjones S."/>
            <person name="Stajich J.E."/>
        </authorList>
    </citation>
    <scope>NUCLEOTIDE SEQUENCE [LARGE SCALE GENOMIC DNA]</scope>
    <source>
        <strain evidence="2 3">CCFEE 5184</strain>
    </source>
</reference>
<comment type="caution">
    <text evidence="2">The sequence shown here is derived from an EMBL/GenBank/DDBJ whole genome shotgun (WGS) entry which is preliminary data.</text>
</comment>
<gene>
    <name evidence="2" type="ORF">B0A55_03432</name>
</gene>
<evidence type="ECO:0000313" key="3">
    <source>
        <dbReference type="Proteomes" id="UP000309340"/>
    </source>
</evidence>
<feature type="region of interest" description="Disordered" evidence="1">
    <location>
        <begin position="262"/>
        <end position="367"/>
    </location>
</feature>
<feature type="compositionally biased region" description="Polar residues" evidence="1">
    <location>
        <begin position="412"/>
        <end position="422"/>
    </location>
</feature>
<evidence type="ECO:0000313" key="2">
    <source>
        <dbReference type="EMBL" id="TKA79654.1"/>
    </source>
</evidence>
<feature type="compositionally biased region" description="Pro residues" evidence="1">
    <location>
        <begin position="297"/>
        <end position="322"/>
    </location>
</feature>
<keyword evidence="3" id="KW-1185">Reference proteome</keyword>
<organism evidence="2 3">
    <name type="scientific">Friedmanniomyces simplex</name>
    <dbReference type="NCBI Taxonomy" id="329884"/>
    <lineage>
        <taxon>Eukaryota</taxon>
        <taxon>Fungi</taxon>
        <taxon>Dikarya</taxon>
        <taxon>Ascomycota</taxon>
        <taxon>Pezizomycotina</taxon>
        <taxon>Dothideomycetes</taxon>
        <taxon>Dothideomycetidae</taxon>
        <taxon>Mycosphaerellales</taxon>
        <taxon>Teratosphaeriaceae</taxon>
        <taxon>Friedmanniomyces</taxon>
    </lineage>
</organism>
<feature type="compositionally biased region" description="Basic and acidic residues" evidence="1">
    <location>
        <begin position="475"/>
        <end position="500"/>
    </location>
</feature>
<feature type="region of interest" description="Disordered" evidence="1">
    <location>
        <begin position="1"/>
        <end position="42"/>
    </location>
</feature>
<feature type="compositionally biased region" description="Gly residues" evidence="1">
    <location>
        <begin position="630"/>
        <end position="640"/>
    </location>
</feature>
<feature type="region of interest" description="Disordered" evidence="1">
    <location>
        <begin position="616"/>
        <end position="640"/>
    </location>
</feature>
<feature type="region of interest" description="Disordered" evidence="1">
    <location>
        <begin position="657"/>
        <end position="681"/>
    </location>
</feature>
<accession>A0A4U0XQ98</accession>
<dbReference type="OrthoDB" id="3895385at2759"/>
<feature type="compositionally biased region" description="Basic and acidic residues" evidence="1">
    <location>
        <begin position="425"/>
        <end position="468"/>
    </location>
</feature>
<dbReference type="Proteomes" id="UP000309340">
    <property type="component" value="Unassembled WGS sequence"/>
</dbReference>
<dbReference type="STRING" id="329884.A0A4U0XQ98"/>
<protein>
    <submittedName>
        <fullName evidence="2">Uncharacterized protein</fullName>
    </submittedName>
</protein>
<evidence type="ECO:0000256" key="1">
    <source>
        <dbReference type="SAM" id="MobiDB-lite"/>
    </source>
</evidence>
<feature type="compositionally biased region" description="Basic and acidic residues" evidence="1">
    <location>
        <begin position="395"/>
        <end position="404"/>
    </location>
</feature>
<feature type="compositionally biased region" description="Basic and acidic residues" evidence="1">
    <location>
        <begin position="524"/>
        <end position="554"/>
    </location>
</feature>
<dbReference type="AlphaFoldDB" id="A0A4U0XQ98"/>
<dbReference type="EMBL" id="NAJQ01000085">
    <property type="protein sequence ID" value="TKA79654.1"/>
    <property type="molecule type" value="Genomic_DNA"/>
</dbReference>
<feature type="region of interest" description="Disordered" evidence="1">
    <location>
        <begin position="388"/>
        <end position="594"/>
    </location>
</feature>
<sequence>MPPPPPGFGGPPGAIHVDDFHGPMASPLGYENQFAGPGDPLPVHYDDHVQTKSKNKDKSRFFSLDRIEPSFKGYMLVKSEAQLGQKATWARVYKRDLPVDDTKLVTDIKAHRERKRTTPLVDFSELSPNQQGIVNRLIAQHVLKEKESNAEWVLADVQRFETRRWGKLIETKKMQVILKRQDKSLAKPGAVNAINATNYHDFGEIIDLAEPLPWKKDKEGGASKKGKKQQDFFTDNVRPLDTMYEPPAARWDHQEPVYDVHVDQHHQHHHQPQQHQPIYDEPMPLPMAPPHDNHSSYPPPHDMQMPMPPPPQQYQPPYPAPHQNPFTPNPDVMLPGQYDQPQWQDNQPLPRARVHTPAADRRRSASARRLRRLETNVDFLTKKVEDWNISSGDSSEGHRDRDSIFTDPRTGGTKTPLSSLQSEDMFPRGEYDHRKREKDRDYERRQKRYRDEARERKYHRDERAELQTRRHRRDSRYDSESPSRETRYIKERERERERDVQYSPLRSPIRERERHFSPLRSPIRSHDRERERDQDRDRYPDTRPRFDPPYDRVVPRLRRAQTYNTADDVDDYPHPRSAVEPRYLPSTGAHAPPQLQRRLTDYPSENYQYADYDEQYRGSGRRRHADSDGRGGGVGGQQGYGGIEYEALQAVKAIAGAAQRRDEGRYARRQSAVEPMGGYYV</sequence>
<name>A0A4U0XQ98_9PEZI</name>
<proteinExistence type="predicted"/>